<dbReference type="EMBL" id="MK249181">
    <property type="protein sequence ID" value="QCQ84872.1"/>
    <property type="molecule type" value="Genomic_DNA"/>
</dbReference>
<evidence type="ECO:0000313" key="2">
    <source>
        <dbReference type="EMBL" id="QCQ84872.1"/>
    </source>
</evidence>
<dbReference type="Pfam" id="PF23343">
    <property type="entry name" value="REP_ORF2-G2P"/>
    <property type="match status" value="1"/>
</dbReference>
<accession>A0A4P8PK69</accession>
<protein>
    <submittedName>
        <fullName evidence="2">Replication initiator protein</fullName>
    </submittedName>
</protein>
<sequence>MIPVMGCDYPITAYRSREFNPETKRYGMTFNPLKALNSTHSIRVPCGKCTGCRLERSRQWAVRSMHEASLHERNCFITLTYSDEHLPVDYSVHERDWQLFMKRLRKQAFPQLIRFLACGEYGEKFLRPHYHALIFGFDPDDKILFETSPRGDKLYLSKMLQASWPFGLVTVGSLTYQSASYTARYAMKKISGPQADTHYLRQHPLHGFICRVRPEFLLMSRRPGLGQGWFEKYGQETFTHDSVIIDGREAQPPRFYFQQLTEEDQQRITRHRTIAASANKRDRTYNAETAHAVTRDAKISTLKRKL</sequence>
<proteinExistence type="predicted"/>
<dbReference type="InterPro" id="IPR056906">
    <property type="entry name" value="ORF2/G2P_dom"/>
</dbReference>
<reference evidence="2" key="1">
    <citation type="submission" date="2018-12" db="EMBL/GenBank/DDBJ databases">
        <title>Singled stranded DNA viruses identified in blackflies (Austrosimulium ungulatum) sampled in New Zealand.</title>
        <authorList>
            <person name="Kraberger S."/>
            <person name="Fontenele R.S."/>
            <person name="Schmidlin K."/>
            <person name="Walters M."/>
            <person name="Varsani A."/>
        </authorList>
    </citation>
    <scope>NUCLEOTIDE SEQUENCE [LARGE SCALE GENOMIC DNA]</scope>
    <source>
        <strain evidence="2">108</strain>
    </source>
</reference>
<feature type="domain" description="Replication-associated protein ORF2/G2P" evidence="1">
    <location>
        <begin position="74"/>
        <end position="189"/>
    </location>
</feature>
<name>A0A4P8PK69_9VIRU</name>
<evidence type="ECO:0000259" key="1">
    <source>
        <dbReference type="Pfam" id="PF23343"/>
    </source>
</evidence>
<dbReference type="Proteomes" id="UP000324616">
    <property type="component" value="Segment"/>
</dbReference>
<organism evidence="2">
    <name type="scientific">Blackfly microvirus SF02</name>
    <dbReference type="NCBI Taxonomy" id="2576452"/>
    <lineage>
        <taxon>Viruses</taxon>
        <taxon>Monodnaviria</taxon>
        <taxon>Sangervirae</taxon>
        <taxon>Phixviricota</taxon>
        <taxon>Malgrandaviricetes</taxon>
        <taxon>Petitvirales</taxon>
        <taxon>Microviridae</taxon>
        <taxon>Microvirus</taxon>
    </lineage>
</organism>